<feature type="compositionally biased region" description="Basic residues" evidence="2">
    <location>
        <begin position="239"/>
        <end position="260"/>
    </location>
</feature>
<dbReference type="SUPFAM" id="SSF54160">
    <property type="entry name" value="Chromo domain-like"/>
    <property type="match status" value="1"/>
</dbReference>
<organism evidence="4 5">
    <name type="scientific">Fusarium falciforme</name>
    <dbReference type="NCBI Taxonomy" id="195108"/>
    <lineage>
        <taxon>Eukaryota</taxon>
        <taxon>Fungi</taxon>
        <taxon>Dikarya</taxon>
        <taxon>Ascomycota</taxon>
        <taxon>Pezizomycotina</taxon>
        <taxon>Sordariomycetes</taxon>
        <taxon>Hypocreomycetidae</taxon>
        <taxon>Hypocreales</taxon>
        <taxon>Nectriaceae</taxon>
        <taxon>Fusarium</taxon>
        <taxon>Fusarium solani species complex</taxon>
    </lineage>
</organism>
<dbReference type="EMBL" id="JAOQAV010000289">
    <property type="protein sequence ID" value="KAJ4175889.1"/>
    <property type="molecule type" value="Genomic_DNA"/>
</dbReference>
<evidence type="ECO:0000259" key="3">
    <source>
        <dbReference type="PROSITE" id="PS50013"/>
    </source>
</evidence>
<dbReference type="InterPro" id="IPR023780">
    <property type="entry name" value="Chromo_domain"/>
</dbReference>
<dbReference type="InterPro" id="IPR000953">
    <property type="entry name" value="Chromo/chromo_shadow_dom"/>
</dbReference>
<dbReference type="SMART" id="SM00298">
    <property type="entry name" value="CHROMO"/>
    <property type="match status" value="2"/>
</dbReference>
<dbReference type="CDD" id="cd00024">
    <property type="entry name" value="CD_CSD"/>
    <property type="match status" value="1"/>
</dbReference>
<evidence type="ECO:0000256" key="2">
    <source>
        <dbReference type="SAM" id="MobiDB-lite"/>
    </source>
</evidence>
<feature type="compositionally biased region" description="Basic and acidic residues" evidence="2">
    <location>
        <begin position="66"/>
        <end position="81"/>
    </location>
</feature>
<proteinExistence type="predicted"/>
<evidence type="ECO:0000256" key="1">
    <source>
        <dbReference type="ARBA" id="ARBA00011353"/>
    </source>
</evidence>
<comment type="subunit">
    <text evidence="1">Component of the NuA4 histone acetyltransferase complex.</text>
</comment>
<feature type="region of interest" description="Disordered" evidence="2">
    <location>
        <begin position="233"/>
        <end position="260"/>
    </location>
</feature>
<dbReference type="OrthoDB" id="433924at2759"/>
<dbReference type="Gene3D" id="2.40.50.40">
    <property type="match status" value="1"/>
</dbReference>
<evidence type="ECO:0000313" key="4">
    <source>
        <dbReference type="EMBL" id="KAJ4175889.1"/>
    </source>
</evidence>
<protein>
    <recommendedName>
        <fullName evidence="3">Chromo domain-containing protein</fullName>
    </recommendedName>
</protein>
<comment type="caution">
    <text evidence="4">The sequence shown here is derived from an EMBL/GenBank/DDBJ whole genome shotgun (WGS) entry which is preliminary data.</text>
</comment>
<dbReference type="PROSITE" id="PS50013">
    <property type="entry name" value="CHROMO_2"/>
    <property type="match status" value="1"/>
</dbReference>
<sequence length="260" mass="28728">MATGTPTKQGEVSTVCDKNVNNCKLSSDAGIGTRKGLRRSLRGTPNIGNPAKDNVDRLTPGAAEPNEPKSINEQRGKKDAEANGVVPTASGSVGKPFAELEDTNGVDELVEHSVNEESSTVEFKVKCKESGETTWEAERDLQEDVPTLVYKYWDGLGGRETATGLDHYHVFKILKSAKVSKSAQPTDNSKDSQYRYQVQWVGYPRTDSTWERESTLREIALDEFEKFEAKELERGAVKSQKRKNVRGPGRPRKKARGANN</sequence>
<keyword evidence="5" id="KW-1185">Reference proteome</keyword>
<evidence type="ECO:0000313" key="5">
    <source>
        <dbReference type="Proteomes" id="UP001152087"/>
    </source>
</evidence>
<reference evidence="4" key="1">
    <citation type="submission" date="2022-09" db="EMBL/GenBank/DDBJ databases">
        <title>Fusarium specimens isolated from Avocado Roots.</title>
        <authorList>
            <person name="Stajich J."/>
            <person name="Roper C."/>
            <person name="Heimlech-Rivalta G."/>
        </authorList>
    </citation>
    <scope>NUCLEOTIDE SEQUENCE</scope>
    <source>
        <strain evidence="4">A02</strain>
    </source>
</reference>
<dbReference type="Proteomes" id="UP001152087">
    <property type="component" value="Unassembled WGS sequence"/>
</dbReference>
<dbReference type="InterPro" id="IPR016197">
    <property type="entry name" value="Chromo-like_dom_sf"/>
</dbReference>
<dbReference type="Pfam" id="PF00385">
    <property type="entry name" value="Chromo"/>
    <property type="match status" value="1"/>
</dbReference>
<name>A0A9W8UU20_9HYPO</name>
<feature type="domain" description="Chromo" evidence="3">
    <location>
        <begin position="168"/>
        <end position="239"/>
    </location>
</feature>
<dbReference type="AlphaFoldDB" id="A0A9W8UU20"/>
<gene>
    <name evidence="4" type="ORF">NW755_014704</name>
</gene>
<dbReference type="GO" id="GO:0006338">
    <property type="term" value="P:chromatin remodeling"/>
    <property type="evidence" value="ECO:0007669"/>
    <property type="project" value="UniProtKB-ARBA"/>
</dbReference>
<accession>A0A9W8UU20</accession>
<feature type="region of interest" description="Disordered" evidence="2">
    <location>
        <begin position="27"/>
        <end position="99"/>
    </location>
</feature>